<dbReference type="EMBL" id="VCAZ01000006">
    <property type="protein sequence ID" value="TSK22485.1"/>
    <property type="molecule type" value="Genomic_DNA"/>
</dbReference>
<keyword evidence="4" id="KW-0812">Transmembrane</keyword>
<feature type="region of interest" description="Disordered" evidence="3">
    <location>
        <begin position="105"/>
        <end position="124"/>
    </location>
</feature>
<proteinExistence type="predicted"/>
<dbReference type="InterPro" id="IPR039034">
    <property type="entry name" value="INPP4"/>
</dbReference>
<evidence type="ECO:0000256" key="1">
    <source>
        <dbReference type="ARBA" id="ARBA00022801"/>
    </source>
</evidence>
<dbReference type="AlphaFoldDB" id="A0A556TM89"/>
<keyword evidence="1" id="KW-0378">Hydrolase</keyword>
<protein>
    <submittedName>
        <fullName evidence="5">Type II inositol 3,4-bisphosphate 4-phosphatase</fullName>
    </submittedName>
</protein>
<gene>
    <name evidence="5" type="ORF">Baya_1843</name>
</gene>
<keyword evidence="6" id="KW-1185">Reference proteome</keyword>
<keyword evidence="2" id="KW-0443">Lipid metabolism</keyword>
<comment type="caution">
    <text evidence="5">The sequence shown here is derived from an EMBL/GenBank/DDBJ whole genome shotgun (WGS) entry which is preliminary data.</text>
</comment>
<feature type="compositionally biased region" description="Polar residues" evidence="3">
    <location>
        <begin position="106"/>
        <end position="124"/>
    </location>
</feature>
<dbReference type="Proteomes" id="UP000319801">
    <property type="component" value="Unassembled WGS sequence"/>
</dbReference>
<dbReference type="PANTHER" id="PTHR12187">
    <property type="entry name" value="AGAP000124-PA"/>
    <property type="match status" value="1"/>
</dbReference>
<evidence type="ECO:0000313" key="5">
    <source>
        <dbReference type="EMBL" id="TSK22485.1"/>
    </source>
</evidence>
<dbReference type="PANTHER" id="PTHR12187:SF3">
    <property type="entry name" value="INOSITOL POLYPHOSPHATE 4-PHOSPHATASE TYPE II"/>
    <property type="match status" value="1"/>
</dbReference>
<evidence type="ECO:0000256" key="3">
    <source>
        <dbReference type="SAM" id="MobiDB-lite"/>
    </source>
</evidence>
<evidence type="ECO:0000256" key="4">
    <source>
        <dbReference type="SAM" id="Phobius"/>
    </source>
</evidence>
<reference evidence="5 6" key="1">
    <citation type="journal article" date="2019" name="Genome Biol. Evol.">
        <title>Whole-Genome Sequencing of the Giant Devil Catfish, Bagarius yarrelli.</title>
        <authorList>
            <person name="Jiang W."/>
            <person name="Lv Y."/>
            <person name="Cheng L."/>
            <person name="Yang K."/>
            <person name="Chao B."/>
            <person name="Wang X."/>
            <person name="Li Y."/>
            <person name="Pan X."/>
            <person name="You X."/>
            <person name="Zhang Y."/>
            <person name="Yang J."/>
            <person name="Li J."/>
            <person name="Zhang X."/>
            <person name="Liu S."/>
            <person name="Sun C."/>
            <person name="Yang J."/>
            <person name="Shi Q."/>
        </authorList>
    </citation>
    <scope>NUCLEOTIDE SEQUENCE [LARGE SCALE GENOMIC DNA]</scope>
    <source>
        <strain evidence="5">JWS20170419001</strain>
        <tissue evidence="5">Muscle</tissue>
    </source>
</reference>
<name>A0A556TM89_BAGYA</name>
<evidence type="ECO:0000256" key="2">
    <source>
        <dbReference type="ARBA" id="ARBA00023098"/>
    </source>
</evidence>
<sequence>MTCDTMQDRIYTLQLVNYSTAYQCIYYSPEHTARAREILSVVSKLQPLICSLAERLLQQAQQRCSHSIREALKSLEEKTEQFVHSLKDELVKNALFALHAARPGYTNKSQGSSQPETLPTQTQTVTSDVTLIQNQSREPSVVVCNNVSGSQTPLKNEAGQPLKPQDLPHHKEYDEEEWASKHSDRVWANVAKGLNCVIAMVDKLQEQDNNNQESAPDQALADVITSHSPAADWREQLSPLVVALKDCVNEVADRASKSMSFVLLQEAACSTPSGLQLQQRRDTVFSQASYTGTAFRIGARALTRDRYTVEVPLPHQAFQTLPDEVRQGKLLQVFPVLFNVGINEQQTIAESKEPFYMFGGYNMSDITRSGLPSFQTQPDVKELLETLSQNVMTKKRKNVEILWLAGAICRRLNGIRFTSCKSAKDRTSMSVTLEQCALLRDEHQLHKDYFVRALDCMRSSRLAQGDGAQWDDPEAGSVANHKPAPRQFYPIALLLVSSHLLVVWLILSLVFLLAKYQ</sequence>
<organism evidence="5 6">
    <name type="scientific">Bagarius yarrelli</name>
    <name type="common">Goonch</name>
    <name type="synonym">Bagrus yarrelli</name>
    <dbReference type="NCBI Taxonomy" id="175774"/>
    <lineage>
        <taxon>Eukaryota</taxon>
        <taxon>Metazoa</taxon>
        <taxon>Chordata</taxon>
        <taxon>Craniata</taxon>
        <taxon>Vertebrata</taxon>
        <taxon>Euteleostomi</taxon>
        <taxon>Actinopterygii</taxon>
        <taxon>Neopterygii</taxon>
        <taxon>Teleostei</taxon>
        <taxon>Ostariophysi</taxon>
        <taxon>Siluriformes</taxon>
        <taxon>Sisoridae</taxon>
        <taxon>Sisorinae</taxon>
        <taxon>Bagarius</taxon>
    </lineage>
</organism>
<dbReference type="OrthoDB" id="159395at2759"/>
<keyword evidence="4" id="KW-1133">Transmembrane helix</keyword>
<accession>A0A556TM89</accession>
<keyword evidence="4" id="KW-0472">Membrane</keyword>
<dbReference type="GO" id="GO:0016316">
    <property type="term" value="F:phosphatidylinositol-3,4-bisphosphate 4-phosphatase activity"/>
    <property type="evidence" value="ECO:0007669"/>
    <property type="project" value="InterPro"/>
</dbReference>
<dbReference type="GO" id="GO:0005737">
    <property type="term" value="C:cytoplasm"/>
    <property type="evidence" value="ECO:0007669"/>
    <property type="project" value="TreeGrafter"/>
</dbReference>
<feature type="transmembrane region" description="Helical" evidence="4">
    <location>
        <begin position="488"/>
        <end position="514"/>
    </location>
</feature>
<evidence type="ECO:0000313" key="6">
    <source>
        <dbReference type="Proteomes" id="UP000319801"/>
    </source>
</evidence>